<dbReference type="PROSITE" id="PS50005">
    <property type="entry name" value="TPR"/>
    <property type="match status" value="1"/>
</dbReference>
<comment type="caution">
    <text evidence="14">The sequence shown here is derived from an EMBL/GenBank/DDBJ whole genome shotgun (WGS) entry which is preliminary data.</text>
</comment>
<dbReference type="AlphaFoldDB" id="A0A927CGY7"/>
<dbReference type="InterPro" id="IPR019734">
    <property type="entry name" value="TPR_rpt"/>
</dbReference>
<proteinExistence type="inferred from homology"/>
<accession>A0A927CGY7</accession>
<feature type="compositionally biased region" description="Gly residues" evidence="11">
    <location>
        <begin position="100"/>
        <end position="111"/>
    </location>
</feature>
<keyword evidence="5" id="KW-0378">Hydrolase</keyword>
<dbReference type="Pfam" id="PF03734">
    <property type="entry name" value="YkuD"/>
    <property type="match status" value="1"/>
</dbReference>
<evidence type="ECO:0000256" key="11">
    <source>
        <dbReference type="SAM" id="MobiDB-lite"/>
    </source>
</evidence>
<feature type="compositionally biased region" description="Low complexity" evidence="11">
    <location>
        <begin position="112"/>
        <end position="122"/>
    </location>
</feature>
<dbReference type="InterPro" id="IPR011990">
    <property type="entry name" value="TPR-like_helical_dom_sf"/>
</dbReference>
<evidence type="ECO:0000259" key="13">
    <source>
        <dbReference type="PROSITE" id="PS52029"/>
    </source>
</evidence>
<dbReference type="PANTHER" id="PTHR30582:SF24">
    <property type="entry name" value="L,D-TRANSPEPTIDASE ERFK_SRFK-RELATED"/>
    <property type="match status" value="1"/>
</dbReference>
<dbReference type="EMBL" id="JACXJA010000058">
    <property type="protein sequence ID" value="MBD2866407.1"/>
    <property type="molecule type" value="Genomic_DNA"/>
</dbReference>
<dbReference type="SUPFAM" id="SSF48452">
    <property type="entry name" value="TPR-like"/>
    <property type="match status" value="1"/>
</dbReference>
<organism evidence="14 15">
    <name type="scientific">Paenibacillus oceani</name>
    <dbReference type="NCBI Taxonomy" id="2772510"/>
    <lineage>
        <taxon>Bacteria</taxon>
        <taxon>Bacillati</taxon>
        <taxon>Bacillota</taxon>
        <taxon>Bacilli</taxon>
        <taxon>Bacillales</taxon>
        <taxon>Paenibacillaceae</taxon>
        <taxon>Paenibacillus</taxon>
    </lineage>
</organism>
<dbReference type="RefSeq" id="WP_190932023.1">
    <property type="nucleotide sequence ID" value="NZ_JACXJA010000058.1"/>
</dbReference>
<dbReference type="GO" id="GO:0071555">
    <property type="term" value="P:cell wall organization"/>
    <property type="evidence" value="ECO:0007669"/>
    <property type="project" value="UniProtKB-UniRule"/>
</dbReference>
<evidence type="ECO:0000256" key="3">
    <source>
        <dbReference type="ARBA" id="ARBA00022676"/>
    </source>
</evidence>
<protein>
    <submittedName>
        <fullName evidence="14">L,D-transpeptidase family protein</fullName>
    </submittedName>
</protein>
<evidence type="ECO:0000313" key="15">
    <source>
        <dbReference type="Proteomes" id="UP000639396"/>
    </source>
</evidence>
<dbReference type="Gene3D" id="2.40.440.10">
    <property type="entry name" value="L,D-transpeptidase catalytic domain-like"/>
    <property type="match status" value="1"/>
</dbReference>
<feature type="transmembrane region" description="Helical" evidence="12">
    <location>
        <begin position="137"/>
        <end position="157"/>
    </location>
</feature>
<feature type="repeat" description="TPR" evidence="9">
    <location>
        <begin position="46"/>
        <end position="79"/>
    </location>
</feature>
<comment type="pathway">
    <text evidence="1 10">Cell wall biogenesis; peptidoglycan biosynthesis.</text>
</comment>
<dbReference type="PANTHER" id="PTHR30582">
    <property type="entry name" value="L,D-TRANSPEPTIDASE"/>
    <property type="match status" value="1"/>
</dbReference>
<dbReference type="Gene3D" id="1.25.40.10">
    <property type="entry name" value="Tetratricopeptide repeat domain"/>
    <property type="match status" value="1"/>
</dbReference>
<keyword evidence="3" id="KW-0328">Glycosyltransferase</keyword>
<keyword evidence="9" id="KW-0802">TPR repeat</keyword>
<name>A0A927CGY7_9BACL</name>
<feature type="active site" description="Proton donor/acceptor" evidence="10">
    <location>
        <position position="439"/>
    </location>
</feature>
<keyword evidence="7 10" id="KW-0573">Peptidoglycan synthesis</keyword>
<dbReference type="InterPro" id="IPR038063">
    <property type="entry name" value="Transpep_catalytic_dom"/>
</dbReference>
<evidence type="ECO:0000256" key="10">
    <source>
        <dbReference type="PROSITE-ProRule" id="PRU01373"/>
    </source>
</evidence>
<evidence type="ECO:0000256" key="12">
    <source>
        <dbReference type="SAM" id="Phobius"/>
    </source>
</evidence>
<dbReference type="GO" id="GO:0016757">
    <property type="term" value="F:glycosyltransferase activity"/>
    <property type="evidence" value="ECO:0007669"/>
    <property type="project" value="UniProtKB-KW"/>
</dbReference>
<evidence type="ECO:0000256" key="8">
    <source>
        <dbReference type="ARBA" id="ARBA00023316"/>
    </source>
</evidence>
<feature type="active site" description="Nucleophile" evidence="10">
    <location>
        <position position="455"/>
    </location>
</feature>
<dbReference type="PROSITE" id="PS52029">
    <property type="entry name" value="LD_TPASE"/>
    <property type="match status" value="1"/>
</dbReference>
<dbReference type="SUPFAM" id="SSF141523">
    <property type="entry name" value="L,D-transpeptidase catalytic domain-like"/>
    <property type="match status" value="1"/>
</dbReference>
<evidence type="ECO:0000256" key="6">
    <source>
        <dbReference type="ARBA" id="ARBA00022960"/>
    </source>
</evidence>
<dbReference type="InterPro" id="IPR050979">
    <property type="entry name" value="LD-transpeptidase"/>
</dbReference>
<evidence type="ECO:0000256" key="5">
    <source>
        <dbReference type="ARBA" id="ARBA00022801"/>
    </source>
</evidence>
<evidence type="ECO:0000313" key="14">
    <source>
        <dbReference type="EMBL" id="MBD2866407.1"/>
    </source>
</evidence>
<dbReference type="GO" id="GO:0008360">
    <property type="term" value="P:regulation of cell shape"/>
    <property type="evidence" value="ECO:0007669"/>
    <property type="project" value="UniProtKB-UniRule"/>
</dbReference>
<dbReference type="SMART" id="SM00028">
    <property type="entry name" value="TPR"/>
    <property type="match status" value="1"/>
</dbReference>
<keyword evidence="8 10" id="KW-0961">Cell wall biogenesis/degradation</keyword>
<sequence length="517" mass="54630">MNSDKPGRYPHHLHRHLVKVDKNLYVSSSDPSAYEKMLRYGDSASPAVHLKLGQKFEELGKQEKALDHYRQAARIYPSPQYSKAQAGIRRLEPGKPGIRGAVGAGGRGGRPGAAAAAGEAGATSGGGSGQDVLRNRMMLWTLAMLLAAAVLLGMAAAEPVQTLVAKLGNGSVGKQVVYETTGRSYLLYLPYDASNPVIEEMLRKKAVETGGDGRQTVTLFGISTADPASYGKLVPLSAEAEEEKKKLSFVSAEYNPSTDTAVRIRFFRTDSEKAPPAGAFSLTYAAANVVRTALGAYIAEKGTAPERLSDLLGNYPANYISFVPNEAYTRSNGVAQSFDGKGGWVYDAAASTAERMFYPNVPEVDVAFEPVAVRISKQDRMLEVVSGPVVLASKTVGLGKNGRTPEGEFVVADRVLDPKGAAPRAYGDGALGLGEIAIHGTDDTSSIGADRSLGCIRMDNGDVLELFPFVPKGTGVRISAEAAGAEGAAEPVELHRLVPASKPGIGEAADRTFAWLG</sequence>
<keyword evidence="12" id="KW-0812">Transmembrane</keyword>
<feature type="domain" description="L,D-TPase catalytic" evidence="13">
    <location>
        <begin position="371"/>
        <end position="479"/>
    </location>
</feature>
<feature type="region of interest" description="Disordered" evidence="11">
    <location>
        <begin position="95"/>
        <end position="128"/>
    </location>
</feature>
<dbReference type="GO" id="GO:0018104">
    <property type="term" value="P:peptidoglycan-protein cross-linking"/>
    <property type="evidence" value="ECO:0007669"/>
    <property type="project" value="TreeGrafter"/>
</dbReference>
<dbReference type="CDD" id="cd16913">
    <property type="entry name" value="YkuD_like"/>
    <property type="match status" value="1"/>
</dbReference>
<keyword evidence="6 10" id="KW-0133">Cell shape</keyword>
<keyword evidence="12" id="KW-0472">Membrane</keyword>
<reference evidence="14" key="1">
    <citation type="submission" date="2020-09" db="EMBL/GenBank/DDBJ databases">
        <title>A novel bacterium of genus Paenibacillus, isolated from South China Sea.</title>
        <authorList>
            <person name="Huang H."/>
            <person name="Mo K."/>
            <person name="Hu Y."/>
        </authorList>
    </citation>
    <scope>NUCLEOTIDE SEQUENCE</scope>
    <source>
        <strain evidence="14">IB182363</strain>
    </source>
</reference>
<evidence type="ECO:0000256" key="4">
    <source>
        <dbReference type="ARBA" id="ARBA00022679"/>
    </source>
</evidence>
<keyword evidence="4" id="KW-0808">Transferase</keyword>
<evidence type="ECO:0000256" key="1">
    <source>
        <dbReference type="ARBA" id="ARBA00004752"/>
    </source>
</evidence>
<dbReference type="Proteomes" id="UP000639396">
    <property type="component" value="Unassembled WGS sequence"/>
</dbReference>
<dbReference type="InterPro" id="IPR005490">
    <property type="entry name" value="LD_TPept_cat_dom"/>
</dbReference>
<evidence type="ECO:0000256" key="2">
    <source>
        <dbReference type="ARBA" id="ARBA00005992"/>
    </source>
</evidence>
<keyword evidence="15" id="KW-1185">Reference proteome</keyword>
<gene>
    <name evidence="14" type="ORF">IDH45_30990</name>
</gene>
<comment type="similarity">
    <text evidence="2">Belongs to the YkuD family.</text>
</comment>
<keyword evidence="12" id="KW-1133">Transmembrane helix</keyword>
<evidence type="ECO:0000256" key="7">
    <source>
        <dbReference type="ARBA" id="ARBA00022984"/>
    </source>
</evidence>
<dbReference type="GO" id="GO:0071972">
    <property type="term" value="F:peptidoglycan L,D-transpeptidase activity"/>
    <property type="evidence" value="ECO:0007669"/>
    <property type="project" value="TreeGrafter"/>
</dbReference>
<dbReference type="GO" id="GO:0005576">
    <property type="term" value="C:extracellular region"/>
    <property type="evidence" value="ECO:0007669"/>
    <property type="project" value="TreeGrafter"/>
</dbReference>
<evidence type="ECO:0000256" key="9">
    <source>
        <dbReference type="PROSITE-ProRule" id="PRU00339"/>
    </source>
</evidence>